<keyword evidence="3" id="KW-1185">Reference proteome</keyword>
<evidence type="ECO:0000259" key="1">
    <source>
        <dbReference type="Pfam" id="PF06381"/>
    </source>
</evidence>
<reference evidence="2 3" key="1">
    <citation type="submission" date="2019-05" db="EMBL/GenBank/DDBJ databases">
        <title>Burkholderia sp. DHOD12, isolated from subtropical forest soil.</title>
        <authorList>
            <person name="Gao Z.-H."/>
            <person name="Qiu L.-H."/>
        </authorList>
    </citation>
    <scope>NUCLEOTIDE SEQUENCE [LARGE SCALE GENOMIC DNA]</scope>
    <source>
        <strain evidence="2 3">DHOD12</strain>
    </source>
</reference>
<dbReference type="Pfam" id="PF06381">
    <property type="entry name" value="Phage_portal_3"/>
    <property type="match status" value="1"/>
</dbReference>
<dbReference type="InterPro" id="IPR024459">
    <property type="entry name" value="Acb1-like_N"/>
</dbReference>
<dbReference type="KEGG" id="tvl:FAZ95_36485"/>
<evidence type="ECO:0000313" key="3">
    <source>
        <dbReference type="Proteomes" id="UP000298656"/>
    </source>
</evidence>
<protein>
    <submittedName>
        <fullName evidence="2">DUF1073 domain-containing protein</fullName>
    </submittedName>
</protein>
<dbReference type="OrthoDB" id="2019396at2"/>
<proteinExistence type="predicted"/>
<name>A0A4P8IYK6_9BURK</name>
<organism evidence="2 3">
    <name type="scientific">Trinickia violacea</name>
    <dbReference type="NCBI Taxonomy" id="2571746"/>
    <lineage>
        <taxon>Bacteria</taxon>
        <taxon>Pseudomonadati</taxon>
        <taxon>Pseudomonadota</taxon>
        <taxon>Betaproteobacteria</taxon>
        <taxon>Burkholderiales</taxon>
        <taxon>Burkholderiaceae</taxon>
        <taxon>Trinickia</taxon>
    </lineage>
</organism>
<dbReference type="AlphaFoldDB" id="A0A4P8IYK6"/>
<evidence type="ECO:0000313" key="2">
    <source>
        <dbReference type="EMBL" id="QCP54422.1"/>
    </source>
</evidence>
<dbReference type="EMBL" id="CP040078">
    <property type="protein sequence ID" value="QCP54422.1"/>
    <property type="molecule type" value="Genomic_DNA"/>
</dbReference>
<dbReference type="Proteomes" id="UP000298656">
    <property type="component" value="Chromosome 2"/>
</dbReference>
<accession>A0A4P8IYK6</accession>
<gene>
    <name evidence="2" type="ORF">FAZ95_36485</name>
</gene>
<feature type="domain" description="Anti-CBASS protein Acb1-like N-terminal" evidence="1">
    <location>
        <begin position="7"/>
        <end position="131"/>
    </location>
</feature>
<sequence length="132" mass="14631">MQGVGDEDKSDKLAATEAEMQRLGVQAAFRKAAEQVGFFGRSQIFVEVGASDDPVELLTPLVESPVKIGQNALRGLRVIEPLWTYPGTYNSTNRLAADFYRPQSWIVMNREVHASRLMAFVSRPLPDPLKPA</sequence>